<dbReference type="PANTHER" id="PTHR37013:SF4">
    <property type="entry name" value="INTEGRAL MEMBRANE PROTEIN"/>
    <property type="match status" value="1"/>
</dbReference>
<evidence type="ECO:0000256" key="1">
    <source>
        <dbReference type="SAM" id="MobiDB-lite"/>
    </source>
</evidence>
<gene>
    <name evidence="4" type="ORF">BU16DRAFT_490360</name>
</gene>
<sequence length="342" mass="38493">MGVAEDLKADLPTAMTMAAFMGVAWYLCVELNIRLWFAFLRKKGLYFWACCVASWGVMTQPLFMVLVDFDQVTNPYAGLTLIYISWFMMVIPQSVVLYSRLHLVIANPNIHRYVLYMICFTATCIALPTMGLGIASQGSGDAKLLAANKVWDKVQVTVFFVQETIISVLYIIETRRVLENRATLGQTDKMVRTVMQHLILTNLLVVCLDIALLGLSYSHFFYVQSAFKPCVYGVKLRVEFSILNRLVQSVRGNNTYGSHSLPDHGASKKEGESRWRSTPRHDVRLNTYSNTSEINIVAPPSVRRSSSGAESLKLAPYGKDAILQTTRISVTQDKHEDEEKKA</sequence>
<keyword evidence="2" id="KW-0812">Transmembrane</keyword>
<keyword evidence="2" id="KW-0472">Membrane</keyword>
<name>A0A6A6QM89_9PEZI</name>
<evidence type="ECO:0000313" key="4">
    <source>
        <dbReference type="EMBL" id="KAF2493628.1"/>
    </source>
</evidence>
<dbReference type="AlphaFoldDB" id="A0A6A6QM89"/>
<proteinExistence type="predicted"/>
<feature type="domain" description="DUF7703" evidence="3">
    <location>
        <begin position="13"/>
        <end position="251"/>
    </location>
</feature>
<feature type="transmembrane region" description="Helical" evidence="2">
    <location>
        <begin position="12"/>
        <end position="33"/>
    </location>
</feature>
<organism evidence="4 5">
    <name type="scientific">Lophium mytilinum</name>
    <dbReference type="NCBI Taxonomy" id="390894"/>
    <lineage>
        <taxon>Eukaryota</taxon>
        <taxon>Fungi</taxon>
        <taxon>Dikarya</taxon>
        <taxon>Ascomycota</taxon>
        <taxon>Pezizomycotina</taxon>
        <taxon>Dothideomycetes</taxon>
        <taxon>Pleosporomycetidae</taxon>
        <taxon>Mytilinidiales</taxon>
        <taxon>Mytilinidiaceae</taxon>
        <taxon>Lophium</taxon>
    </lineage>
</organism>
<dbReference type="PANTHER" id="PTHR37013">
    <property type="entry name" value="INTEGRAL MEMBRANE PROTEIN (AFU_ORTHOLOGUE AFUA_1G05950)-RELATED"/>
    <property type="match status" value="1"/>
</dbReference>
<protein>
    <recommendedName>
        <fullName evidence="3">DUF7703 domain-containing protein</fullName>
    </recommendedName>
</protein>
<feature type="region of interest" description="Disordered" evidence="1">
    <location>
        <begin position="257"/>
        <end position="279"/>
    </location>
</feature>
<keyword evidence="2" id="KW-1133">Transmembrane helix</keyword>
<dbReference type="Proteomes" id="UP000799750">
    <property type="component" value="Unassembled WGS sequence"/>
</dbReference>
<evidence type="ECO:0000259" key="3">
    <source>
        <dbReference type="Pfam" id="PF24802"/>
    </source>
</evidence>
<feature type="transmembrane region" description="Helical" evidence="2">
    <location>
        <begin position="79"/>
        <end position="101"/>
    </location>
</feature>
<dbReference type="EMBL" id="MU004192">
    <property type="protein sequence ID" value="KAF2493628.1"/>
    <property type="molecule type" value="Genomic_DNA"/>
</dbReference>
<feature type="transmembrane region" description="Helical" evidence="2">
    <location>
        <begin position="199"/>
        <end position="222"/>
    </location>
</feature>
<accession>A0A6A6QM89</accession>
<keyword evidence="5" id="KW-1185">Reference proteome</keyword>
<feature type="transmembrane region" description="Helical" evidence="2">
    <location>
        <begin position="113"/>
        <end position="134"/>
    </location>
</feature>
<evidence type="ECO:0000256" key="2">
    <source>
        <dbReference type="SAM" id="Phobius"/>
    </source>
</evidence>
<dbReference type="InterPro" id="IPR056120">
    <property type="entry name" value="DUF7703"/>
</dbReference>
<dbReference type="OrthoDB" id="405906at2759"/>
<feature type="transmembrane region" description="Helical" evidence="2">
    <location>
        <begin position="154"/>
        <end position="172"/>
    </location>
</feature>
<dbReference type="Pfam" id="PF24802">
    <property type="entry name" value="DUF7703"/>
    <property type="match status" value="1"/>
</dbReference>
<feature type="compositionally biased region" description="Basic and acidic residues" evidence="1">
    <location>
        <begin position="261"/>
        <end position="279"/>
    </location>
</feature>
<feature type="transmembrane region" description="Helical" evidence="2">
    <location>
        <begin position="45"/>
        <end position="67"/>
    </location>
</feature>
<evidence type="ECO:0000313" key="5">
    <source>
        <dbReference type="Proteomes" id="UP000799750"/>
    </source>
</evidence>
<reference evidence="4" key="1">
    <citation type="journal article" date="2020" name="Stud. Mycol.">
        <title>101 Dothideomycetes genomes: a test case for predicting lifestyles and emergence of pathogens.</title>
        <authorList>
            <person name="Haridas S."/>
            <person name="Albert R."/>
            <person name="Binder M."/>
            <person name="Bloem J."/>
            <person name="Labutti K."/>
            <person name="Salamov A."/>
            <person name="Andreopoulos B."/>
            <person name="Baker S."/>
            <person name="Barry K."/>
            <person name="Bills G."/>
            <person name="Bluhm B."/>
            <person name="Cannon C."/>
            <person name="Castanera R."/>
            <person name="Culley D."/>
            <person name="Daum C."/>
            <person name="Ezra D."/>
            <person name="Gonzalez J."/>
            <person name="Henrissat B."/>
            <person name="Kuo A."/>
            <person name="Liang C."/>
            <person name="Lipzen A."/>
            <person name="Lutzoni F."/>
            <person name="Magnuson J."/>
            <person name="Mondo S."/>
            <person name="Nolan M."/>
            <person name="Ohm R."/>
            <person name="Pangilinan J."/>
            <person name="Park H.-J."/>
            <person name="Ramirez L."/>
            <person name="Alfaro M."/>
            <person name="Sun H."/>
            <person name="Tritt A."/>
            <person name="Yoshinaga Y."/>
            <person name="Zwiers L.-H."/>
            <person name="Turgeon B."/>
            <person name="Goodwin S."/>
            <person name="Spatafora J."/>
            <person name="Crous P."/>
            <person name="Grigoriev I."/>
        </authorList>
    </citation>
    <scope>NUCLEOTIDE SEQUENCE</scope>
    <source>
        <strain evidence="4">CBS 269.34</strain>
    </source>
</reference>